<evidence type="ECO:0000313" key="3">
    <source>
        <dbReference type="Proteomes" id="UP000305423"/>
    </source>
</evidence>
<proteinExistence type="predicted"/>
<dbReference type="EMBL" id="PNEL01000025">
    <property type="protein sequence ID" value="TMN77248.1"/>
    <property type="molecule type" value="Genomic_DNA"/>
</dbReference>
<accession>A0AAQ2IRS5</accession>
<reference evidence="3" key="2">
    <citation type="submission" date="2019-06" db="EMBL/GenBank/DDBJ databases">
        <title>Co-occurence of chitin degradation, pigmentation and bioactivity in marine Pseudoalteromonas.</title>
        <authorList>
            <person name="Sonnenschein E.C."/>
            <person name="Bech P.K."/>
        </authorList>
    </citation>
    <scope>NUCLEOTIDE SEQUENCE [LARGE SCALE GENOMIC DNA]</scope>
    <source>
        <strain evidence="3">S1607</strain>
    </source>
</reference>
<reference evidence="2 3" key="1">
    <citation type="submission" date="2017-12" db="EMBL/GenBank/DDBJ databases">
        <authorList>
            <person name="Paulsen S."/>
            <person name="Gram L.K."/>
        </authorList>
    </citation>
    <scope>NUCLEOTIDE SEQUENCE [LARGE SCALE GENOMIC DNA]</scope>
    <source>
        <strain evidence="2 3">S1607</strain>
    </source>
</reference>
<organism evidence="2 3">
    <name type="scientific">Pseudoalteromonas piscicida</name>
    <dbReference type="NCBI Taxonomy" id="43662"/>
    <lineage>
        <taxon>Bacteria</taxon>
        <taxon>Pseudomonadati</taxon>
        <taxon>Pseudomonadota</taxon>
        <taxon>Gammaproteobacteria</taxon>
        <taxon>Alteromonadales</taxon>
        <taxon>Pseudoalteromonadaceae</taxon>
        <taxon>Pseudoalteromonas</taxon>
    </lineage>
</organism>
<dbReference type="Pfam" id="PF21880">
    <property type="entry name" value="DUF6916"/>
    <property type="match status" value="1"/>
</dbReference>
<dbReference type="InterPro" id="IPR054209">
    <property type="entry name" value="DUF6916"/>
</dbReference>
<evidence type="ECO:0000313" key="2">
    <source>
        <dbReference type="EMBL" id="TMN77248.1"/>
    </source>
</evidence>
<sequence>MEKYTFENLKSIEGQPLEIKSPDYQASLQISEVTYSPTNNEHWEGYIVYLKNTDTSNVPEQGNYMVSHPELGSVELFMCPNSPSEIEIIFSRKKVLNEP</sequence>
<evidence type="ECO:0000259" key="1">
    <source>
        <dbReference type="Pfam" id="PF21880"/>
    </source>
</evidence>
<protein>
    <recommendedName>
        <fullName evidence="1">DUF6916 domain-containing protein</fullName>
    </recommendedName>
</protein>
<dbReference type="AlphaFoldDB" id="A0AAQ2IRS5"/>
<comment type="caution">
    <text evidence="2">The sequence shown here is derived from an EMBL/GenBank/DDBJ whole genome shotgun (WGS) entry which is preliminary data.</text>
</comment>
<dbReference type="RefSeq" id="WP_017216635.1">
    <property type="nucleotide sequence ID" value="NZ_JASGWW010000001.1"/>
</dbReference>
<name>A0AAQ2IRS5_PSEO7</name>
<feature type="domain" description="DUF6916" evidence="1">
    <location>
        <begin position="5"/>
        <end position="85"/>
    </location>
</feature>
<dbReference type="Proteomes" id="UP000305423">
    <property type="component" value="Unassembled WGS sequence"/>
</dbReference>
<gene>
    <name evidence="2" type="ORF">CWB74_10740</name>
</gene>